<reference evidence="2 3" key="1">
    <citation type="journal article" date="2012" name="Appl. Environ. Microbiol.">
        <title>Short-read sequencing for genomic analysis of the brown rot fungus Fibroporia radiculosa.</title>
        <authorList>
            <person name="Tang J.D."/>
            <person name="Perkins A.D."/>
            <person name="Sonstegard T.S."/>
            <person name="Schroeder S.G."/>
            <person name="Burgess S.C."/>
            <person name="Diehl S.V."/>
        </authorList>
    </citation>
    <scope>NUCLEOTIDE SEQUENCE [LARGE SCALE GENOMIC DNA]</scope>
    <source>
        <strain evidence="2 3">TFFH 294</strain>
    </source>
</reference>
<sequence>MSYQRSNAHASRTPSSRQTQGAPHAGRHGDVSLEAMADAFLDLSMADPTPLPRDSSGYDYQSRHTAQHHGAAGYAPWDHHVHKSSPETAALAYNKTRTTDNTPVLGIDPTLLSLATVPPTPYGYPSQARSSAPSAARGRAIPTRSRTSADESDDDAELDSDDEHGDDPEWTPSQGSGRRRYQPYTRSRSSRSHDSPAASVALSTSPTSSAGSSSSHSRRSSGPRSRNIQTEVAAEDFTDALTNGSCMCPCCGYVPASRRIPDLKRHMETHRAGQSPDKWVCCGVYPQDAMRAGVPKGCAPYQHKGLTLVGGCLLSFSRRDALQRHIGNTKLPCVTDIAVAEMLSTR</sequence>
<dbReference type="AlphaFoldDB" id="J4G9I9"/>
<gene>
    <name evidence="2" type="ORF">FIBRA_05477</name>
</gene>
<organism evidence="2 3">
    <name type="scientific">Fibroporia radiculosa</name>
    <dbReference type="NCBI Taxonomy" id="599839"/>
    <lineage>
        <taxon>Eukaryota</taxon>
        <taxon>Fungi</taxon>
        <taxon>Dikarya</taxon>
        <taxon>Basidiomycota</taxon>
        <taxon>Agaricomycotina</taxon>
        <taxon>Agaricomycetes</taxon>
        <taxon>Polyporales</taxon>
        <taxon>Fibroporiaceae</taxon>
        <taxon>Fibroporia</taxon>
    </lineage>
</organism>
<feature type="compositionally biased region" description="Polar residues" evidence="1">
    <location>
        <begin position="1"/>
        <end position="21"/>
    </location>
</feature>
<protein>
    <submittedName>
        <fullName evidence="2">Uncharacterized protein</fullName>
    </submittedName>
</protein>
<feature type="compositionally biased region" description="Low complexity" evidence="1">
    <location>
        <begin position="203"/>
        <end position="215"/>
    </location>
</feature>
<evidence type="ECO:0000313" key="3">
    <source>
        <dbReference type="Proteomes" id="UP000006352"/>
    </source>
</evidence>
<dbReference type="HOGENOM" id="CLU_801771_0_0_1"/>
<feature type="compositionally biased region" description="Low complexity" evidence="1">
    <location>
        <begin position="125"/>
        <end position="142"/>
    </location>
</feature>
<accession>J4G9I9</accession>
<dbReference type="EMBL" id="HE797111">
    <property type="protein sequence ID" value="CCM03348.1"/>
    <property type="molecule type" value="Genomic_DNA"/>
</dbReference>
<dbReference type="RefSeq" id="XP_012182631.1">
    <property type="nucleotide sequence ID" value="XM_012327241.1"/>
</dbReference>
<feature type="region of interest" description="Disordered" evidence="1">
    <location>
        <begin position="46"/>
        <end position="70"/>
    </location>
</feature>
<keyword evidence="3" id="KW-1185">Reference proteome</keyword>
<feature type="compositionally biased region" description="Acidic residues" evidence="1">
    <location>
        <begin position="150"/>
        <end position="169"/>
    </location>
</feature>
<dbReference type="STRING" id="599839.J4G9I9"/>
<dbReference type="Proteomes" id="UP000006352">
    <property type="component" value="Unassembled WGS sequence"/>
</dbReference>
<dbReference type="GeneID" id="24098259"/>
<evidence type="ECO:0000313" key="2">
    <source>
        <dbReference type="EMBL" id="CCM03348.1"/>
    </source>
</evidence>
<name>J4G9I9_9APHY</name>
<evidence type="ECO:0000256" key="1">
    <source>
        <dbReference type="SAM" id="MobiDB-lite"/>
    </source>
</evidence>
<dbReference type="InParanoid" id="J4G9I9"/>
<proteinExistence type="predicted"/>
<feature type="region of interest" description="Disordered" evidence="1">
    <location>
        <begin position="122"/>
        <end position="229"/>
    </location>
</feature>
<dbReference type="OrthoDB" id="8922241at2759"/>
<feature type="region of interest" description="Disordered" evidence="1">
    <location>
        <begin position="1"/>
        <end position="33"/>
    </location>
</feature>